<name>A0A3S3Q9Y1_9FLAO</name>
<comment type="caution">
    <text evidence="1">The sequence shown here is derived from an EMBL/GenBank/DDBJ whole genome shotgun (WGS) entry which is preliminary data.</text>
</comment>
<evidence type="ECO:0000313" key="2">
    <source>
        <dbReference type="Proteomes" id="UP000287527"/>
    </source>
</evidence>
<dbReference type="InterPro" id="IPR025345">
    <property type="entry name" value="DUF4249"/>
</dbReference>
<dbReference type="OrthoDB" id="1430047at2"/>
<keyword evidence="2" id="KW-1185">Reference proteome</keyword>
<evidence type="ECO:0000313" key="1">
    <source>
        <dbReference type="EMBL" id="RWX01631.1"/>
    </source>
</evidence>
<proteinExistence type="predicted"/>
<reference evidence="1 2" key="1">
    <citation type="submission" date="2019-01" db="EMBL/GenBank/DDBJ databases">
        <title>Flavobacterium sp. nov.,isolated from freshwater.</title>
        <authorList>
            <person name="Zhang R."/>
            <person name="Du Z.-J."/>
        </authorList>
    </citation>
    <scope>NUCLEOTIDE SEQUENCE [LARGE SCALE GENOMIC DNA]</scope>
    <source>
        <strain evidence="1 2">1E403</strain>
    </source>
</reference>
<dbReference type="RefSeq" id="WP_128389168.1">
    <property type="nucleotide sequence ID" value="NZ_SBII01000003.1"/>
</dbReference>
<accession>A0A3S3Q9Y1</accession>
<protein>
    <submittedName>
        <fullName evidence="1">DUF4249 domain-containing protein</fullName>
    </submittedName>
</protein>
<dbReference type="PROSITE" id="PS51257">
    <property type="entry name" value="PROKAR_LIPOPROTEIN"/>
    <property type="match status" value="1"/>
</dbReference>
<sequence>MKKVLFILSLILSLLFISCEEVVHIDMDTAEPKLVVDASLNWLKGSKGNYQVIKLSTTTSFYSKVIPPVAGATVYITNPKGRIFRFKEFEGYEGSYVCDYFLPVINQTYTLTVVYNDQTYTAIETMLPVPDLLDVDQQLDGSIIDKDLMTIKAYFNDPAGENNFYLNRFIRNGKTGQSAVFNDRFVNGNYTNTVRIFDDLVKDDQIRIELYGISSQHYDYMSKIFSMISEGNKGPFEVPPSQVRGNMINQSAASNFAYGYFRLSQVSTIEYVVR</sequence>
<dbReference type="Pfam" id="PF14054">
    <property type="entry name" value="DUF4249"/>
    <property type="match status" value="1"/>
</dbReference>
<organism evidence="1 2">
    <name type="scientific">Flavobacterium cerinum</name>
    <dbReference type="NCBI Taxonomy" id="2502784"/>
    <lineage>
        <taxon>Bacteria</taxon>
        <taxon>Pseudomonadati</taxon>
        <taxon>Bacteroidota</taxon>
        <taxon>Flavobacteriia</taxon>
        <taxon>Flavobacteriales</taxon>
        <taxon>Flavobacteriaceae</taxon>
        <taxon>Flavobacterium</taxon>
    </lineage>
</organism>
<dbReference type="Proteomes" id="UP000287527">
    <property type="component" value="Unassembled WGS sequence"/>
</dbReference>
<gene>
    <name evidence="1" type="ORF">EPI11_06685</name>
</gene>
<dbReference type="AlphaFoldDB" id="A0A3S3Q9Y1"/>
<dbReference type="EMBL" id="SBII01000003">
    <property type="protein sequence ID" value="RWX01631.1"/>
    <property type="molecule type" value="Genomic_DNA"/>
</dbReference>